<evidence type="ECO:0000256" key="1">
    <source>
        <dbReference type="SAM" id="MobiDB-lite"/>
    </source>
</evidence>
<protein>
    <submittedName>
        <fullName evidence="2">Uncharacterized protein</fullName>
    </submittedName>
</protein>
<organism evidence="2 3">
    <name type="scientific">Cotesia glomerata</name>
    <name type="common">Lepidopteran parasitic wasp</name>
    <name type="synonym">Apanteles glomeratus</name>
    <dbReference type="NCBI Taxonomy" id="32391"/>
    <lineage>
        <taxon>Eukaryota</taxon>
        <taxon>Metazoa</taxon>
        <taxon>Ecdysozoa</taxon>
        <taxon>Arthropoda</taxon>
        <taxon>Hexapoda</taxon>
        <taxon>Insecta</taxon>
        <taxon>Pterygota</taxon>
        <taxon>Neoptera</taxon>
        <taxon>Endopterygota</taxon>
        <taxon>Hymenoptera</taxon>
        <taxon>Apocrita</taxon>
        <taxon>Ichneumonoidea</taxon>
        <taxon>Braconidae</taxon>
        <taxon>Microgastrinae</taxon>
        <taxon>Cotesia</taxon>
    </lineage>
</organism>
<gene>
    <name evidence="2" type="ORF">KQX54_001482</name>
</gene>
<comment type="caution">
    <text evidence="2">The sequence shown here is derived from an EMBL/GenBank/DDBJ whole genome shotgun (WGS) entry which is preliminary data.</text>
</comment>
<sequence length="517" mass="58209">MLNSGMPKVRLKRLDERNMVRKSVNRYISNVSKITKSVLTPHLLDKSRILRVSLKRFDEYISSTLLMNKNFNDTSCIEKMTSNLHCDFEKITNFDKNNCELQAKFDSNNKNYHFDTEQKPHQAKIIDNARDKTTSYKSLCSLSGPNVLSDTETEQFDHSTTHDNSLELKNLLPKLKIGLEEVKPNVIITENSDLHTMQNSCNGSIKLDSDIVTACNELVNSNDNLNAHRVNQDTMILDCDLDLNDVGVNSKDICDHNYEDNMVLPNAVVNPIDNVANKTRLDYASTDSNIKLYAQSVSQDLQTECNSSKFLDNSHETSQENENNFDRIFERECNIQNNGNFLAAHFTSPEDDLIEGVIILSIDQASYNDSDLSKYESNYEISDQLESILASQLDSETVEMIRDHSINDIDNNDNFSISQFDQHPNINSDGISNVVSEDPSLVYTNKDSSDIDFDPDKVTHSSTMTEDSAQLTQSPKTVNFESPGTESLPTDVTPCTSSTQKTIITNSTCIKIPLSSK</sequence>
<proteinExistence type="predicted"/>
<reference evidence="2 3" key="1">
    <citation type="journal article" date="2021" name="J. Hered.">
        <title>A chromosome-level genome assembly of the parasitoid wasp, Cotesia glomerata (Hymenoptera: Braconidae).</title>
        <authorList>
            <person name="Pinto B.J."/>
            <person name="Weis J.J."/>
            <person name="Gamble T."/>
            <person name="Ode P.J."/>
            <person name="Paul R."/>
            <person name="Zaspel J.M."/>
        </authorList>
    </citation>
    <scope>NUCLEOTIDE SEQUENCE [LARGE SCALE GENOMIC DNA]</scope>
    <source>
        <strain evidence="2">CgM1</strain>
    </source>
</reference>
<feature type="region of interest" description="Disordered" evidence="1">
    <location>
        <begin position="445"/>
        <end position="494"/>
    </location>
</feature>
<keyword evidence="3" id="KW-1185">Reference proteome</keyword>
<name>A0AAV7IL95_COTGL</name>
<dbReference type="EMBL" id="JAHXZJ010001120">
    <property type="protein sequence ID" value="KAH0553347.1"/>
    <property type="molecule type" value="Genomic_DNA"/>
</dbReference>
<dbReference type="AlphaFoldDB" id="A0AAV7IL95"/>
<evidence type="ECO:0000313" key="2">
    <source>
        <dbReference type="EMBL" id="KAH0553347.1"/>
    </source>
</evidence>
<evidence type="ECO:0000313" key="3">
    <source>
        <dbReference type="Proteomes" id="UP000826195"/>
    </source>
</evidence>
<feature type="compositionally biased region" description="Polar residues" evidence="1">
    <location>
        <begin position="460"/>
        <end position="494"/>
    </location>
</feature>
<dbReference type="Proteomes" id="UP000826195">
    <property type="component" value="Unassembled WGS sequence"/>
</dbReference>
<accession>A0AAV7IL95</accession>